<evidence type="ECO:0000313" key="3">
    <source>
        <dbReference type="Proteomes" id="UP001066276"/>
    </source>
</evidence>
<reference evidence="2" key="1">
    <citation type="journal article" date="2022" name="bioRxiv">
        <title>Sequencing and chromosome-scale assembly of the giantPleurodeles waltlgenome.</title>
        <authorList>
            <person name="Brown T."/>
            <person name="Elewa A."/>
            <person name="Iarovenko S."/>
            <person name="Subramanian E."/>
            <person name="Araus A.J."/>
            <person name="Petzold A."/>
            <person name="Susuki M."/>
            <person name="Suzuki K.-i.T."/>
            <person name="Hayashi T."/>
            <person name="Toyoda A."/>
            <person name="Oliveira C."/>
            <person name="Osipova E."/>
            <person name="Leigh N.D."/>
            <person name="Simon A."/>
            <person name="Yun M.H."/>
        </authorList>
    </citation>
    <scope>NUCLEOTIDE SEQUENCE</scope>
    <source>
        <strain evidence="2">20211129_DDA</strain>
        <tissue evidence="2">Liver</tissue>
    </source>
</reference>
<name>A0AAV7VVC3_PLEWA</name>
<accession>A0AAV7VVC3</accession>
<proteinExistence type="predicted"/>
<dbReference type="AlphaFoldDB" id="A0AAV7VVC3"/>
<feature type="region of interest" description="Disordered" evidence="1">
    <location>
        <begin position="371"/>
        <end position="391"/>
    </location>
</feature>
<comment type="caution">
    <text evidence="2">The sequence shown here is derived from an EMBL/GenBank/DDBJ whole genome shotgun (WGS) entry which is preliminary data.</text>
</comment>
<dbReference type="EMBL" id="JANPWB010000002">
    <property type="protein sequence ID" value="KAJ1204612.1"/>
    <property type="molecule type" value="Genomic_DNA"/>
</dbReference>
<feature type="compositionally biased region" description="Low complexity" evidence="1">
    <location>
        <begin position="211"/>
        <end position="224"/>
    </location>
</feature>
<feature type="region of interest" description="Disordered" evidence="1">
    <location>
        <begin position="254"/>
        <end position="300"/>
    </location>
</feature>
<feature type="region of interest" description="Disordered" evidence="1">
    <location>
        <begin position="195"/>
        <end position="242"/>
    </location>
</feature>
<keyword evidence="3" id="KW-1185">Reference proteome</keyword>
<evidence type="ECO:0000256" key="1">
    <source>
        <dbReference type="SAM" id="MobiDB-lite"/>
    </source>
</evidence>
<organism evidence="2 3">
    <name type="scientific">Pleurodeles waltl</name>
    <name type="common">Iberian ribbed newt</name>
    <dbReference type="NCBI Taxonomy" id="8319"/>
    <lineage>
        <taxon>Eukaryota</taxon>
        <taxon>Metazoa</taxon>
        <taxon>Chordata</taxon>
        <taxon>Craniata</taxon>
        <taxon>Vertebrata</taxon>
        <taxon>Euteleostomi</taxon>
        <taxon>Amphibia</taxon>
        <taxon>Batrachia</taxon>
        <taxon>Caudata</taxon>
        <taxon>Salamandroidea</taxon>
        <taxon>Salamandridae</taxon>
        <taxon>Pleurodelinae</taxon>
        <taxon>Pleurodeles</taxon>
    </lineage>
</organism>
<dbReference type="Proteomes" id="UP001066276">
    <property type="component" value="Chromosome 1_2"/>
</dbReference>
<protein>
    <submittedName>
        <fullName evidence="2">Uncharacterized protein</fullName>
    </submittedName>
</protein>
<sequence length="391" mass="40735">MPSVPSHIIALSSAGAIGESQCSFAVPGLERISLVQCELCFFFGPVWFDCAWTGVSVRAVLAHLGAQDDWREAGPACPGVDGSPLATARAAQPNGSPHSVFRYPLLRPWGPLRCRVFPTGQECLVPIALNIEGEFLPTPQLQPEVEEEATRLHLLPRGPAGAARAHTQSQCGTCAGRMLTSLSCSRGAAPSPQIVSASNWGGPGRPQARHSVPAAPAASSFPAALPHGPVLRRGSRGRSAAPLPQAASFFPAALPRSPVLRRGQQSGGTRKAPGQALGPGRFLLPGRSASRPSPQAQLTRLRCSSAAAGPLLPPGRSAQSSGVSCAAVTQPCHRKLPGARSQLTQASGSSRFRLDPLRSGVPPRFLLVEANKPNAAQSSKGSRPPCLVAWP</sequence>
<gene>
    <name evidence="2" type="ORF">NDU88_000057</name>
</gene>
<evidence type="ECO:0000313" key="2">
    <source>
        <dbReference type="EMBL" id="KAJ1204612.1"/>
    </source>
</evidence>